<organism evidence="2 3">
    <name type="scientific">Poecilia reticulata</name>
    <name type="common">Guppy</name>
    <name type="synonym">Acanthophacelus reticulatus</name>
    <dbReference type="NCBI Taxonomy" id="8081"/>
    <lineage>
        <taxon>Eukaryota</taxon>
        <taxon>Metazoa</taxon>
        <taxon>Chordata</taxon>
        <taxon>Craniata</taxon>
        <taxon>Vertebrata</taxon>
        <taxon>Euteleostomi</taxon>
        <taxon>Actinopterygii</taxon>
        <taxon>Neopterygii</taxon>
        <taxon>Teleostei</taxon>
        <taxon>Neoteleostei</taxon>
        <taxon>Acanthomorphata</taxon>
        <taxon>Ovalentaria</taxon>
        <taxon>Atherinomorphae</taxon>
        <taxon>Cyprinodontiformes</taxon>
        <taxon>Poeciliidae</taxon>
        <taxon>Poeciliinae</taxon>
        <taxon>Poecilia</taxon>
    </lineage>
</organism>
<protein>
    <submittedName>
        <fullName evidence="2">Uncharacterized protein</fullName>
    </submittedName>
</protein>
<dbReference type="GeneTree" id="ENSGT00940000178313"/>
<dbReference type="Proteomes" id="UP000242638">
    <property type="component" value="Unassembled WGS sequence"/>
</dbReference>
<reference evidence="2" key="2">
    <citation type="submission" date="2025-08" db="UniProtKB">
        <authorList>
            <consortium name="Ensembl"/>
        </authorList>
    </citation>
    <scope>IDENTIFICATION</scope>
    <source>
        <strain evidence="2">Guanapo</strain>
    </source>
</reference>
<keyword evidence="3" id="KW-1185">Reference proteome</keyword>
<name>A0A3P9Q475_POERE</name>
<dbReference type="AlphaFoldDB" id="A0A3P9Q475"/>
<reference evidence="3" key="1">
    <citation type="submission" date="2013-11" db="EMBL/GenBank/DDBJ databases">
        <title>The genomic landscape of the Guanapo guppy.</title>
        <authorList>
            <person name="Kuenstner A."/>
            <person name="Dreyer C."/>
        </authorList>
    </citation>
    <scope>NUCLEOTIDE SEQUENCE</scope>
    <source>
        <strain evidence="3">Guanapo</strain>
    </source>
</reference>
<accession>A0A3P9Q475</accession>
<sequence length="68" mass="7196">MSATVFTGSPSSSAGLCRPARSRGKAGRSRGPAAPSCSSKCFQTGERRRRRGLVKTRTPIPSRCTLSL</sequence>
<evidence type="ECO:0000313" key="3">
    <source>
        <dbReference type="Proteomes" id="UP000242638"/>
    </source>
</evidence>
<evidence type="ECO:0000256" key="1">
    <source>
        <dbReference type="SAM" id="MobiDB-lite"/>
    </source>
</evidence>
<reference evidence="2" key="3">
    <citation type="submission" date="2025-09" db="UniProtKB">
        <authorList>
            <consortium name="Ensembl"/>
        </authorList>
    </citation>
    <scope>IDENTIFICATION</scope>
    <source>
        <strain evidence="2">Guanapo</strain>
    </source>
</reference>
<evidence type="ECO:0000313" key="2">
    <source>
        <dbReference type="Ensembl" id="ENSPREP00000028638.1"/>
    </source>
</evidence>
<dbReference type="Ensembl" id="ENSPRET00000028954.1">
    <property type="protein sequence ID" value="ENSPREP00000028638.1"/>
    <property type="gene ID" value="ENSPREG00000019383.1"/>
</dbReference>
<feature type="compositionally biased region" description="Polar residues" evidence="1">
    <location>
        <begin position="1"/>
        <end position="14"/>
    </location>
</feature>
<proteinExistence type="predicted"/>
<feature type="region of interest" description="Disordered" evidence="1">
    <location>
        <begin position="1"/>
        <end position="68"/>
    </location>
</feature>